<evidence type="ECO:0000256" key="2">
    <source>
        <dbReference type="SAM" id="MobiDB-lite"/>
    </source>
</evidence>
<feature type="coiled-coil region" evidence="1">
    <location>
        <begin position="594"/>
        <end position="637"/>
    </location>
</feature>
<dbReference type="Pfam" id="PF13514">
    <property type="entry name" value="AAA_27"/>
    <property type="match status" value="1"/>
</dbReference>
<dbReference type="OrthoDB" id="9789562at2"/>
<comment type="caution">
    <text evidence="4">The sequence shown here is derived from an EMBL/GenBank/DDBJ whole genome shotgun (WGS) entry which is preliminary data.</text>
</comment>
<dbReference type="eggNOG" id="COG4717">
    <property type="taxonomic scope" value="Bacteria"/>
</dbReference>
<name>A0A084IG52_SALHC</name>
<dbReference type="PATRIC" id="fig|1304275.5.peg.3824"/>
<evidence type="ECO:0000259" key="3">
    <source>
        <dbReference type="Pfam" id="PF13514"/>
    </source>
</evidence>
<evidence type="ECO:0000256" key="1">
    <source>
        <dbReference type="SAM" id="Coils"/>
    </source>
</evidence>
<feature type="coiled-coil region" evidence="1">
    <location>
        <begin position="269"/>
        <end position="310"/>
    </location>
</feature>
<feature type="coiled-coil region" evidence="1">
    <location>
        <begin position="482"/>
        <end position="523"/>
    </location>
</feature>
<dbReference type="InterPro" id="IPR038734">
    <property type="entry name" value="YhaN_AAA"/>
</dbReference>
<organism evidence="4 5">
    <name type="scientific">Salinisphaera hydrothermalis (strain C41B8)</name>
    <dbReference type="NCBI Taxonomy" id="1304275"/>
    <lineage>
        <taxon>Bacteria</taxon>
        <taxon>Pseudomonadati</taxon>
        <taxon>Pseudomonadota</taxon>
        <taxon>Gammaproteobacteria</taxon>
        <taxon>Salinisphaerales</taxon>
        <taxon>Salinisphaeraceae</taxon>
        <taxon>Salinisphaera</taxon>
    </lineage>
</organism>
<dbReference type="STRING" id="1304275.C41B8_18732"/>
<dbReference type="RefSeq" id="WP_037341797.1">
    <property type="nucleotide sequence ID" value="NZ_APNK01000063.1"/>
</dbReference>
<dbReference type="EMBL" id="APNK01000063">
    <property type="protein sequence ID" value="KEZ75686.1"/>
    <property type="molecule type" value="Genomic_DNA"/>
</dbReference>
<protein>
    <recommendedName>
        <fullName evidence="3">YhaN AAA domain-containing protein</fullName>
    </recommendedName>
</protein>
<dbReference type="AlphaFoldDB" id="A0A084IG52"/>
<dbReference type="Gene3D" id="3.40.50.300">
    <property type="entry name" value="P-loop containing nucleotide triphosphate hydrolases"/>
    <property type="match status" value="2"/>
</dbReference>
<feature type="region of interest" description="Disordered" evidence="2">
    <location>
        <begin position="723"/>
        <end position="742"/>
    </location>
</feature>
<sequence>MRFAELNLLAYGHFTERRLVFTPGNTDLHIVFGANEAGKSTARSAVGDFLFGFPTQTPLNFLHAYNALRIGARIEADDTEIAAIRKKGRKNTLLDANGDPANGLDTDLERQLAGADRAFFTRMFSLDHDGLRAGGETLAAADANADTALLSAGSGLADVLAERDALVAEADALWSPNASQNRRYYQAEARLKAADADIREHEVTVGDWRSKREAFEAAEARYNELAEQRRGLSHQWRELERIRRVAQPARRYREIEAELADLGDTPALHADARATFEQAKETIESANAAIASIEDQIERIDAEIATLADDPALREAGEAIERLAEQRGRITADRERSAEIEREQAHLAEALAHARRELGWPDETSEWPTAAALAQARRLAAAEATHRQSLEHATDNLNTARETDARLAAEADALGGAADTTALDAWLAACTREGDLESEQRNAQANVDRLERDLARRLAAMQPAVADIEALATLHVPARDRIDEFEAAIDTARESRQQQQARVDELSDEVERARDALARRRADEALPSADSLAATREKRDACWQLVRRRYVEQRERDLFDEADAPKLDAAAEKNPVETFERTTREADALADARFERAEAIAQDAERQRHVAEREQALEQATARRDDARTRLDGLQMEWTALWTSADLEPASPAAMRDWLDRRDAALAVRADRIDAEAKRDDLAERIAAHRDHAQPYLVSLGVDESQIADASLAVLIEHARRRVEREHRKHDDRQRLDRERGEQARRIEALQSTCEQADATLADWQRDWRAALDELGLDASLDAQAGQAALDVIETGRQHARQARELAAEQQDLDERRSRFEAELARILEATGRSATDDEPGEQTVQRLTAALRDTRSQYERLQTRQADLAVHRERIAQHEQTRAEAERRLDGLCRQAGVADPDALEAIIARAERRQALIAEHTATAETLTDQGDGQSIDDLIAAVEASDLDTLREQIDALSDQIDNVDADLGPARDARNEAKAAFDAIGGDDRAVTAAAERQTALADMQDAAERYLRVGPAALLLKWAGQRYAMDKQRPLIERGSVLMNQLTGGSFERLAGEFDERDELQIVGVRPDGSRVAPIGMSEGTRDQLYLALRIAAIEDYLERAAALPVVADDLFINFDDDRAMAGLDALAGLAEKTQVLFFTHHQHLRDMAVERLGGRINTHDL</sequence>
<gene>
    <name evidence="4" type="ORF">C41B8_18732</name>
</gene>
<feature type="domain" description="YhaN AAA" evidence="3">
    <location>
        <begin position="1"/>
        <end position="208"/>
    </location>
</feature>
<feature type="coiled-coil region" evidence="1">
    <location>
        <begin position="943"/>
        <end position="970"/>
    </location>
</feature>
<keyword evidence="1" id="KW-0175">Coiled coil</keyword>
<dbReference type="PANTHER" id="PTHR41259:SF1">
    <property type="entry name" value="DOUBLE-STRAND BREAK REPAIR RAD50 ATPASE, PUTATIVE-RELATED"/>
    <property type="match status" value="1"/>
</dbReference>
<dbReference type="SUPFAM" id="SSF52540">
    <property type="entry name" value="P-loop containing nucleoside triphosphate hydrolases"/>
    <property type="match status" value="1"/>
</dbReference>
<evidence type="ECO:0000313" key="4">
    <source>
        <dbReference type="EMBL" id="KEZ75686.1"/>
    </source>
</evidence>
<reference evidence="4 5" key="1">
    <citation type="submission" date="2013-03" db="EMBL/GenBank/DDBJ databases">
        <title>Salinisphaera hydrothermalis C41B8 Genome Sequencing.</title>
        <authorList>
            <person name="Li C."/>
            <person name="Lai Q."/>
            <person name="Shao Z."/>
        </authorList>
    </citation>
    <scope>NUCLEOTIDE SEQUENCE [LARGE SCALE GENOMIC DNA]</scope>
    <source>
        <strain evidence="4 5">C41B8</strain>
    </source>
</reference>
<keyword evidence="5" id="KW-1185">Reference proteome</keyword>
<accession>A0A084IG52</accession>
<evidence type="ECO:0000313" key="5">
    <source>
        <dbReference type="Proteomes" id="UP000028302"/>
    </source>
</evidence>
<dbReference type="PANTHER" id="PTHR41259">
    <property type="entry name" value="DOUBLE-STRAND BREAK REPAIR RAD50 ATPASE, PUTATIVE-RELATED"/>
    <property type="match status" value="1"/>
</dbReference>
<feature type="coiled-coil region" evidence="1">
    <location>
        <begin position="803"/>
        <end position="896"/>
    </location>
</feature>
<dbReference type="Proteomes" id="UP000028302">
    <property type="component" value="Unassembled WGS sequence"/>
</dbReference>
<dbReference type="eggNOG" id="COG1196">
    <property type="taxonomic scope" value="Bacteria"/>
</dbReference>
<proteinExistence type="predicted"/>
<dbReference type="InterPro" id="IPR027417">
    <property type="entry name" value="P-loop_NTPase"/>
</dbReference>